<dbReference type="AlphaFoldDB" id="A0A667WJ66"/>
<evidence type="ECO:0000256" key="4">
    <source>
        <dbReference type="ARBA" id="ARBA00022833"/>
    </source>
</evidence>
<evidence type="ECO:0000313" key="10">
    <source>
        <dbReference type="Ensembl" id="ENSMMDP00005000494.1"/>
    </source>
</evidence>
<dbReference type="Proteomes" id="UP000472263">
    <property type="component" value="Chromosome 6"/>
</dbReference>
<feature type="domain" description="Transposase Helix-turn-helix" evidence="9">
    <location>
        <begin position="235"/>
        <end position="285"/>
    </location>
</feature>
<dbReference type="InterPro" id="IPR006612">
    <property type="entry name" value="THAP_Znf"/>
</dbReference>
<proteinExistence type="predicted"/>
<feature type="domain" description="THAP-type" evidence="7">
    <location>
        <begin position="6"/>
        <end position="89"/>
    </location>
</feature>
<keyword evidence="4" id="KW-0862">Zinc</keyword>
<dbReference type="SUPFAM" id="SSF57716">
    <property type="entry name" value="Glucocorticoid receptor-like (DNA-binding domain)"/>
    <property type="match status" value="1"/>
</dbReference>
<name>A0A667WJ66_9TELE</name>
<evidence type="ECO:0000259" key="9">
    <source>
        <dbReference type="Pfam" id="PF13613"/>
    </source>
</evidence>
<protein>
    <recommendedName>
        <fullName evidence="12">THAP-type domain-containing protein</fullName>
    </recommendedName>
</protein>
<reference evidence="10" key="1">
    <citation type="submission" date="2019-06" db="EMBL/GenBank/DDBJ databases">
        <authorList>
            <consortium name="Wellcome Sanger Institute Data Sharing"/>
        </authorList>
    </citation>
    <scope>NUCLEOTIDE SEQUENCE [LARGE SCALE GENOMIC DNA]</scope>
</reference>
<evidence type="ECO:0000256" key="6">
    <source>
        <dbReference type="SAM" id="MobiDB-lite"/>
    </source>
</evidence>
<evidence type="ECO:0008006" key="12">
    <source>
        <dbReference type="Google" id="ProtNLM"/>
    </source>
</evidence>
<dbReference type="InterPro" id="IPR027805">
    <property type="entry name" value="Transposase_HTH_dom"/>
</dbReference>
<feature type="region of interest" description="Disordered" evidence="6">
    <location>
        <begin position="105"/>
        <end position="174"/>
    </location>
</feature>
<dbReference type="InParanoid" id="A0A667WJ66"/>
<evidence type="ECO:0000259" key="7">
    <source>
        <dbReference type="Pfam" id="PF05485"/>
    </source>
</evidence>
<dbReference type="Pfam" id="PF13359">
    <property type="entry name" value="DDE_Tnp_4"/>
    <property type="match status" value="1"/>
</dbReference>
<keyword evidence="5" id="KW-0238">DNA-binding</keyword>
<dbReference type="GO" id="GO:0008270">
    <property type="term" value="F:zinc ion binding"/>
    <property type="evidence" value="ECO:0007669"/>
    <property type="project" value="UniProtKB-KW"/>
</dbReference>
<evidence type="ECO:0000259" key="8">
    <source>
        <dbReference type="Pfam" id="PF13359"/>
    </source>
</evidence>
<dbReference type="InterPro" id="IPR027806">
    <property type="entry name" value="HARBI1_dom"/>
</dbReference>
<sequence>MVGQYCCVKNCHSRSHDRSGLMASAFSPFLKWKKKNEGTQVEELTKRRRMAWIAAIRRKDLAFNTIPEYMRVCSLHFHSGEFYGVLLVQSGVKVSDKDRFARDLKRHKNQAEKTEERAVDKVDRVEESSLEEEGMVQLQVEDRAQQEVEDSRHQGEDTTQEGEDRAQQEASTVLHPDDQCEEECALCKPRCNEINRLVEENRNLKLKYYTGLPNYETFNVLLCHVIPFLPQGRRKFNPFQMILVTLMYLRLDLPLQHISHLLDVHRGTVSAAFHETLNVLHASLAPIVHWPHRDSLQVSMPHQFAETFGNHVAAIIDCFEVFIKRPSNLQARAQTFDKRITENCGFLDKLLPGDLVLADQGFDIRESVGMMYAEVKTPAFTKGRRQLDAKDVEETRSLAHLRIHVERVIGVV</sequence>
<dbReference type="PANTHER" id="PTHR23080">
    <property type="entry name" value="THAP DOMAIN PROTEIN"/>
    <property type="match status" value="1"/>
</dbReference>
<evidence type="ECO:0000256" key="3">
    <source>
        <dbReference type="ARBA" id="ARBA00022771"/>
    </source>
</evidence>
<reference evidence="10" key="3">
    <citation type="submission" date="2025-09" db="UniProtKB">
        <authorList>
            <consortium name="Ensembl"/>
        </authorList>
    </citation>
    <scope>IDENTIFICATION</scope>
</reference>
<dbReference type="Pfam" id="PF05485">
    <property type="entry name" value="THAP"/>
    <property type="match status" value="1"/>
</dbReference>
<keyword evidence="11" id="KW-1185">Reference proteome</keyword>
<dbReference type="Ensembl" id="ENSMMDT00005000505.1">
    <property type="protein sequence ID" value="ENSMMDP00005000494.1"/>
    <property type="gene ID" value="ENSMMDG00005000327.1"/>
</dbReference>
<dbReference type="GeneTree" id="ENSGT00940000164249"/>
<feature type="domain" description="DDE Tnp4" evidence="8">
    <location>
        <begin position="337"/>
        <end position="411"/>
    </location>
</feature>
<dbReference type="GO" id="GO:0003677">
    <property type="term" value="F:DNA binding"/>
    <property type="evidence" value="ECO:0007669"/>
    <property type="project" value="UniProtKB-KW"/>
</dbReference>
<organism evidence="10 11">
    <name type="scientific">Myripristis murdjan</name>
    <name type="common">pinecone soldierfish</name>
    <dbReference type="NCBI Taxonomy" id="586833"/>
    <lineage>
        <taxon>Eukaryota</taxon>
        <taxon>Metazoa</taxon>
        <taxon>Chordata</taxon>
        <taxon>Craniata</taxon>
        <taxon>Vertebrata</taxon>
        <taxon>Euteleostomi</taxon>
        <taxon>Actinopterygii</taxon>
        <taxon>Neopterygii</taxon>
        <taxon>Teleostei</taxon>
        <taxon>Neoteleostei</taxon>
        <taxon>Acanthomorphata</taxon>
        <taxon>Holocentriformes</taxon>
        <taxon>Holocentridae</taxon>
        <taxon>Myripristis</taxon>
    </lineage>
</organism>
<feature type="compositionally biased region" description="Basic and acidic residues" evidence="6">
    <location>
        <begin position="140"/>
        <end position="167"/>
    </location>
</feature>
<keyword evidence="3" id="KW-0863">Zinc-finger</keyword>
<accession>A0A667WJ66</accession>
<evidence type="ECO:0000256" key="1">
    <source>
        <dbReference type="ARBA" id="ARBA00001968"/>
    </source>
</evidence>
<reference evidence="10" key="2">
    <citation type="submission" date="2025-08" db="UniProtKB">
        <authorList>
            <consortium name="Ensembl"/>
        </authorList>
    </citation>
    <scope>IDENTIFICATION</scope>
</reference>
<dbReference type="Pfam" id="PF13613">
    <property type="entry name" value="HTH_Tnp_4"/>
    <property type="match status" value="1"/>
</dbReference>
<comment type="cofactor">
    <cofactor evidence="1">
        <name>a divalent metal cation</name>
        <dbReference type="ChEBI" id="CHEBI:60240"/>
    </cofactor>
</comment>
<evidence type="ECO:0000256" key="5">
    <source>
        <dbReference type="ARBA" id="ARBA00023125"/>
    </source>
</evidence>
<keyword evidence="2" id="KW-0479">Metal-binding</keyword>
<evidence type="ECO:0000256" key="2">
    <source>
        <dbReference type="ARBA" id="ARBA00022723"/>
    </source>
</evidence>
<feature type="compositionally biased region" description="Basic and acidic residues" evidence="6">
    <location>
        <begin position="105"/>
        <end position="127"/>
    </location>
</feature>
<evidence type="ECO:0000313" key="11">
    <source>
        <dbReference type="Proteomes" id="UP000472263"/>
    </source>
</evidence>